<evidence type="ECO:0000313" key="2">
    <source>
        <dbReference type="Proteomes" id="UP001163046"/>
    </source>
</evidence>
<protein>
    <submittedName>
        <fullName evidence="1">Uncharacterized protein</fullName>
    </submittedName>
</protein>
<dbReference type="Proteomes" id="UP001163046">
    <property type="component" value="Unassembled WGS sequence"/>
</dbReference>
<accession>A0A9X0D7E0</accession>
<name>A0A9X0D7E0_9CNID</name>
<gene>
    <name evidence="1" type="ORF">OS493_038356</name>
</gene>
<sequence>MLPVEDVNFGTQEIKPGDKFAWYPVKDADDYFVRVSGESINDTRLLGQKTSLEIPYNTLKFKDPDKKPKSDAVDVTIAVLAIDKNNNVIGKGKEGGFQR</sequence>
<proteinExistence type="predicted"/>
<reference evidence="1" key="1">
    <citation type="submission" date="2023-01" db="EMBL/GenBank/DDBJ databases">
        <title>Genome assembly of the deep-sea coral Lophelia pertusa.</title>
        <authorList>
            <person name="Herrera S."/>
            <person name="Cordes E."/>
        </authorList>
    </citation>
    <scope>NUCLEOTIDE SEQUENCE</scope>
    <source>
        <strain evidence="1">USNM1676648</strain>
        <tissue evidence="1">Polyp</tissue>
    </source>
</reference>
<keyword evidence="2" id="KW-1185">Reference proteome</keyword>
<feature type="non-terminal residue" evidence="1">
    <location>
        <position position="99"/>
    </location>
</feature>
<organism evidence="1 2">
    <name type="scientific">Desmophyllum pertusum</name>
    <dbReference type="NCBI Taxonomy" id="174260"/>
    <lineage>
        <taxon>Eukaryota</taxon>
        <taxon>Metazoa</taxon>
        <taxon>Cnidaria</taxon>
        <taxon>Anthozoa</taxon>
        <taxon>Hexacorallia</taxon>
        <taxon>Scleractinia</taxon>
        <taxon>Caryophylliina</taxon>
        <taxon>Caryophylliidae</taxon>
        <taxon>Desmophyllum</taxon>
    </lineage>
</organism>
<comment type="caution">
    <text evidence="1">The sequence shown here is derived from an EMBL/GenBank/DDBJ whole genome shotgun (WGS) entry which is preliminary data.</text>
</comment>
<dbReference type="AlphaFoldDB" id="A0A9X0D7E0"/>
<evidence type="ECO:0000313" key="1">
    <source>
        <dbReference type="EMBL" id="KAJ7388333.1"/>
    </source>
</evidence>
<dbReference type="EMBL" id="MU825490">
    <property type="protein sequence ID" value="KAJ7388333.1"/>
    <property type="molecule type" value="Genomic_DNA"/>
</dbReference>